<accession>A0A8J3G4J5</accession>
<dbReference type="AlphaFoldDB" id="A0A8J3G4J5"/>
<feature type="region of interest" description="Disordered" evidence="1">
    <location>
        <begin position="87"/>
        <end position="114"/>
    </location>
</feature>
<evidence type="ECO:0008006" key="5">
    <source>
        <dbReference type="Google" id="ProtNLM"/>
    </source>
</evidence>
<feature type="compositionally biased region" description="Low complexity" evidence="1">
    <location>
        <begin position="98"/>
        <end position="114"/>
    </location>
</feature>
<evidence type="ECO:0000256" key="1">
    <source>
        <dbReference type="SAM" id="MobiDB-lite"/>
    </source>
</evidence>
<dbReference type="RefSeq" id="WP_189579155.1">
    <property type="nucleotide sequence ID" value="NZ_BMYF01000003.1"/>
</dbReference>
<organism evidence="3 4">
    <name type="scientific">Mongoliitalea lutea</name>
    <dbReference type="NCBI Taxonomy" id="849756"/>
    <lineage>
        <taxon>Bacteria</taxon>
        <taxon>Pseudomonadati</taxon>
        <taxon>Bacteroidota</taxon>
        <taxon>Cytophagia</taxon>
        <taxon>Cytophagales</taxon>
        <taxon>Cyclobacteriaceae</taxon>
        <taxon>Mongoliitalea</taxon>
    </lineage>
</organism>
<evidence type="ECO:0000313" key="3">
    <source>
        <dbReference type="EMBL" id="GHB29426.1"/>
    </source>
</evidence>
<dbReference type="Proteomes" id="UP000642809">
    <property type="component" value="Unassembled WGS sequence"/>
</dbReference>
<evidence type="ECO:0000313" key="4">
    <source>
        <dbReference type="Proteomes" id="UP000642809"/>
    </source>
</evidence>
<gene>
    <name evidence="3" type="ORF">GCM10008106_07960</name>
</gene>
<keyword evidence="2" id="KW-0732">Signal</keyword>
<reference evidence="3" key="2">
    <citation type="submission" date="2020-09" db="EMBL/GenBank/DDBJ databases">
        <authorList>
            <person name="Sun Q."/>
            <person name="Kim S."/>
        </authorList>
    </citation>
    <scope>NUCLEOTIDE SEQUENCE</scope>
    <source>
        <strain evidence="3">KCTC 23224</strain>
    </source>
</reference>
<protein>
    <recommendedName>
        <fullName evidence="5">Outer membrane protein beta-barrel domain-containing protein</fullName>
    </recommendedName>
</protein>
<reference evidence="3" key="1">
    <citation type="journal article" date="2014" name="Int. J. Syst. Evol. Microbiol.">
        <title>Complete genome sequence of Corynebacterium casei LMG S-19264T (=DSM 44701T), isolated from a smear-ripened cheese.</title>
        <authorList>
            <consortium name="US DOE Joint Genome Institute (JGI-PGF)"/>
            <person name="Walter F."/>
            <person name="Albersmeier A."/>
            <person name="Kalinowski J."/>
            <person name="Ruckert C."/>
        </authorList>
    </citation>
    <scope>NUCLEOTIDE SEQUENCE</scope>
    <source>
        <strain evidence="3">KCTC 23224</strain>
    </source>
</reference>
<name>A0A8J3G4J5_9BACT</name>
<feature type="signal peptide" evidence="2">
    <location>
        <begin position="1"/>
        <end position="21"/>
    </location>
</feature>
<proteinExistence type="predicted"/>
<feature type="chain" id="PRO_5035278336" description="Outer membrane protein beta-barrel domain-containing protein" evidence="2">
    <location>
        <begin position="22"/>
        <end position="322"/>
    </location>
</feature>
<dbReference type="EMBL" id="BMYF01000003">
    <property type="protein sequence ID" value="GHB29426.1"/>
    <property type="molecule type" value="Genomic_DNA"/>
</dbReference>
<keyword evidence="4" id="KW-1185">Reference proteome</keyword>
<sequence>MKRILFLPVFFLSLCLFGQSAYDEVYLVDKTKKIGIVKSIDEFQIIFQEKDNQEKTTIRLSIIWKILYSNGYEEVFNNPLPEDLIPSENGSKEKSKGVSKQVDSSVKSKSTGSKTTFADSGLLERLADNQDWRSLVGVDFGGFFPIIFGPSSWISAKDGLALYYGFGAEVALSIDPIKYLGISISQGYMSHQSYLPASEESSSRERISLINSPTTIKLNLYPKKDIILTGGFQFSTISISQSNPEITGQSMSGYTFGLGKLIPVGANKNYLSLTANFNSLNTDSFLFKLDRDKFPDLDPLELEFNSLQTVDIKLKFHFGIIK</sequence>
<comment type="caution">
    <text evidence="3">The sequence shown here is derived from an EMBL/GenBank/DDBJ whole genome shotgun (WGS) entry which is preliminary data.</text>
</comment>
<evidence type="ECO:0000256" key="2">
    <source>
        <dbReference type="SAM" id="SignalP"/>
    </source>
</evidence>